<protein>
    <submittedName>
        <fullName evidence="1">Uncharacterized protein</fullName>
    </submittedName>
</protein>
<dbReference type="AlphaFoldDB" id="A0A173WI84"/>
<organism evidence="1 2">
    <name type="scientific">Bacteroides uniformis</name>
    <dbReference type="NCBI Taxonomy" id="820"/>
    <lineage>
        <taxon>Bacteria</taxon>
        <taxon>Pseudomonadati</taxon>
        <taxon>Bacteroidota</taxon>
        <taxon>Bacteroidia</taxon>
        <taxon>Bacteroidales</taxon>
        <taxon>Bacteroidaceae</taxon>
        <taxon>Bacteroides</taxon>
    </lineage>
</organism>
<dbReference type="EMBL" id="CYZF01000001">
    <property type="protein sequence ID" value="CUN39203.1"/>
    <property type="molecule type" value="Genomic_DNA"/>
</dbReference>
<dbReference type="Proteomes" id="UP000095419">
    <property type="component" value="Unassembled WGS sequence"/>
</dbReference>
<name>A0A173WI84_BACUN</name>
<evidence type="ECO:0000313" key="2">
    <source>
        <dbReference type="Proteomes" id="UP000095419"/>
    </source>
</evidence>
<proteinExistence type="predicted"/>
<accession>A0A173WI84</accession>
<sequence length="56" mass="6484">MIYVLLPRLKNKKQEIWTIQTHERAIVFTNKTNGDVDCNASVPTRKEANNEKVSLQ</sequence>
<gene>
    <name evidence="1" type="ORF">ERS417307_00063</name>
</gene>
<reference evidence="1 2" key="1">
    <citation type="submission" date="2015-09" db="EMBL/GenBank/DDBJ databases">
        <authorList>
            <consortium name="Pathogen Informatics"/>
        </authorList>
    </citation>
    <scope>NUCLEOTIDE SEQUENCE [LARGE SCALE GENOMIC DNA]</scope>
    <source>
        <strain evidence="1 2">2789STDY5608791</strain>
    </source>
</reference>
<evidence type="ECO:0000313" key="1">
    <source>
        <dbReference type="EMBL" id="CUN39203.1"/>
    </source>
</evidence>